<comment type="similarity">
    <text evidence="1 5">Belongs to the CoaE family.</text>
</comment>
<evidence type="ECO:0000256" key="3">
    <source>
        <dbReference type="ARBA" id="ARBA00022840"/>
    </source>
</evidence>
<feature type="binding site" evidence="5">
    <location>
        <begin position="12"/>
        <end position="17"/>
    </location>
    <ligand>
        <name>ATP</name>
        <dbReference type="ChEBI" id="CHEBI:30616"/>
    </ligand>
</feature>
<comment type="pathway">
    <text evidence="5">Cofactor biosynthesis; coenzyme A biosynthesis; CoA from (R)-pantothenate: step 5/5.</text>
</comment>
<dbReference type="GO" id="GO:0005524">
    <property type="term" value="F:ATP binding"/>
    <property type="evidence" value="ECO:0007669"/>
    <property type="project" value="UniProtKB-UniRule"/>
</dbReference>
<proteinExistence type="inferred from homology"/>
<dbReference type="Pfam" id="PF01121">
    <property type="entry name" value="CoaE"/>
    <property type="match status" value="1"/>
</dbReference>
<dbReference type="EC" id="2.7.1.24" evidence="5 6"/>
<evidence type="ECO:0000256" key="2">
    <source>
        <dbReference type="ARBA" id="ARBA00022741"/>
    </source>
</evidence>
<dbReference type="GO" id="GO:0004140">
    <property type="term" value="F:dephospho-CoA kinase activity"/>
    <property type="evidence" value="ECO:0007669"/>
    <property type="project" value="UniProtKB-UniRule"/>
</dbReference>
<dbReference type="Proteomes" id="UP000298585">
    <property type="component" value="Chromosome"/>
</dbReference>
<keyword evidence="5 7" id="KW-0418">Kinase</keyword>
<dbReference type="PROSITE" id="PS51219">
    <property type="entry name" value="DPCK"/>
    <property type="match status" value="1"/>
</dbReference>
<dbReference type="AlphaFoldDB" id="A0A4D6YGA1"/>
<keyword evidence="5" id="KW-0963">Cytoplasm</keyword>
<keyword evidence="4 5" id="KW-0173">Coenzyme A biosynthesis</keyword>
<dbReference type="PANTHER" id="PTHR10695:SF46">
    <property type="entry name" value="BIFUNCTIONAL COENZYME A SYNTHASE-RELATED"/>
    <property type="match status" value="1"/>
</dbReference>
<dbReference type="GO" id="GO:0015937">
    <property type="term" value="P:coenzyme A biosynthetic process"/>
    <property type="evidence" value="ECO:0007669"/>
    <property type="project" value="UniProtKB-UniRule"/>
</dbReference>
<organism evidence="7 8">
    <name type="scientific">Buchnera aphidicola</name>
    <name type="common">Sitobion avenae</name>
    <dbReference type="NCBI Taxonomy" id="571428"/>
    <lineage>
        <taxon>Bacteria</taxon>
        <taxon>Pseudomonadati</taxon>
        <taxon>Pseudomonadota</taxon>
        <taxon>Gammaproteobacteria</taxon>
        <taxon>Enterobacterales</taxon>
        <taxon>Erwiniaceae</taxon>
        <taxon>Buchnera</taxon>
    </lineage>
</organism>
<evidence type="ECO:0000313" key="7">
    <source>
        <dbReference type="EMBL" id="QCI25421.1"/>
    </source>
</evidence>
<dbReference type="UniPathway" id="UPA00241">
    <property type="reaction ID" value="UER00356"/>
</dbReference>
<protein>
    <recommendedName>
        <fullName evidence="5 6">Dephospho-CoA kinase</fullName>
        <ecNumber evidence="5 6">2.7.1.24</ecNumber>
    </recommendedName>
    <alternativeName>
        <fullName evidence="5">Dephosphocoenzyme A kinase</fullName>
    </alternativeName>
</protein>
<evidence type="ECO:0000256" key="4">
    <source>
        <dbReference type="ARBA" id="ARBA00022993"/>
    </source>
</evidence>
<comment type="catalytic activity">
    <reaction evidence="5">
        <text>3'-dephospho-CoA + ATP = ADP + CoA + H(+)</text>
        <dbReference type="Rhea" id="RHEA:18245"/>
        <dbReference type="ChEBI" id="CHEBI:15378"/>
        <dbReference type="ChEBI" id="CHEBI:30616"/>
        <dbReference type="ChEBI" id="CHEBI:57287"/>
        <dbReference type="ChEBI" id="CHEBI:57328"/>
        <dbReference type="ChEBI" id="CHEBI:456216"/>
        <dbReference type="EC" id="2.7.1.24"/>
    </reaction>
</comment>
<gene>
    <name evidence="5" type="primary">coaE</name>
    <name evidence="7" type="ORF">D9V77_01015</name>
</gene>
<accession>A0A4D6YGA1</accession>
<dbReference type="InterPro" id="IPR027417">
    <property type="entry name" value="P-loop_NTPase"/>
</dbReference>
<evidence type="ECO:0000313" key="8">
    <source>
        <dbReference type="Proteomes" id="UP000298585"/>
    </source>
</evidence>
<dbReference type="NCBIfam" id="TIGR00152">
    <property type="entry name" value="dephospho-CoA kinase"/>
    <property type="match status" value="1"/>
</dbReference>
<evidence type="ECO:0000256" key="6">
    <source>
        <dbReference type="NCBIfam" id="TIGR00152"/>
    </source>
</evidence>
<name>A0A4D6YGA1_9GAMM</name>
<comment type="subcellular location">
    <subcellularLocation>
        <location evidence="5">Cytoplasm</location>
    </subcellularLocation>
</comment>
<keyword evidence="3 5" id="KW-0067">ATP-binding</keyword>
<dbReference type="Gene3D" id="3.40.50.300">
    <property type="entry name" value="P-loop containing nucleotide triphosphate hydrolases"/>
    <property type="match status" value="1"/>
</dbReference>
<dbReference type="OrthoDB" id="9812943at2"/>
<sequence>MTYIVALTGGIGSGKTTVSNCFKKIGVNIIDTDIIARNIIEHDKYISSSIKKKFGKKILNLDHSINRFLLRKYIFNEKNYRVWLENLLHPKIYQETKRQIKLVESNWCLWVVPLLIEKKLEKKAHRVLLVDIPVKEQIKRIVKRDNITFLEAKKIISLQATRNKRISMSDDIIFNKKNMKKMNLYISYFNLLYSYLSKEYYKNKTINIKKNYLTTFY</sequence>
<reference evidence="7 8" key="2">
    <citation type="submission" date="2019-05" db="EMBL/GenBank/DDBJ databases">
        <title>Genome evolution of the obligate endosymbiont Buchnera aphidicola.</title>
        <authorList>
            <person name="Moran N.A."/>
        </authorList>
    </citation>
    <scope>NUCLEOTIDE SEQUENCE [LARGE SCALE GENOMIC DNA]</scope>
    <source>
        <strain evidence="7 8">Sav</strain>
    </source>
</reference>
<dbReference type="InterPro" id="IPR001977">
    <property type="entry name" value="Depp_CoAkinase"/>
</dbReference>
<evidence type="ECO:0000256" key="5">
    <source>
        <dbReference type="HAMAP-Rule" id="MF_00376"/>
    </source>
</evidence>
<dbReference type="SUPFAM" id="SSF52540">
    <property type="entry name" value="P-loop containing nucleoside triphosphate hydrolases"/>
    <property type="match status" value="1"/>
</dbReference>
<evidence type="ECO:0000256" key="1">
    <source>
        <dbReference type="ARBA" id="ARBA00009018"/>
    </source>
</evidence>
<reference evidence="7 8" key="1">
    <citation type="submission" date="2018-12" db="EMBL/GenBank/DDBJ databases">
        <authorList>
            <person name="Chong R.A."/>
        </authorList>
    </citation>
    <scope>NUCLEOTIDE SEQUENCE [LARGE SCALE GENOMIC DNA]</scope>
    <source>
        <strain evidence="7 8">Sav</strain>
    </source>
</reference>
<dbReference type="HAMAP" id="MF_00376">
    <property type="entry name" value="Dephospho_CoA_kinase"/>
    <property type="match status" value="1"/>
</dbReference>
<dbReference type="EMBL" id="CP034855">
    <property type="protein sequence ID" value="QCI25421.1"/>
    <property type="molecule type" value="Genomic_DNA"/>
</dbReference>
<dbReference type="PANTHER" id="PTHR10695">
    <property type="entry name" value="DEPHOSPHO-COA KINASE-RELATED"/>
    <property type="match status" value="1"/>
</dbReference>
<dbReference type="RefSeq" id="WP_158338217.1">
    <property type="nucleotide sequence ID" value="NZ_CP034855.1"/>
</dbReference>
<dbReference type="CDD" id="cd02022">
    <property type="entry name" value="DPCK"/>
    <property type="match status" value="1"/>
</dbReference>
<keyword evidence="2 5" id="KW-0547">Nucleotide-binding</keyword>
<keyword evidence="5 7" id="KW-0808">Transferase</keyword>
<dbReference type="GO" id="GO:0005737">
    <property type="term" value="C:cytoplasm"/>
    <property type="evidence" value="ECO:0007669"/>
    <property type="project" value="UniProtKB-SubCell"/>
</dbReference>
<comment type="function">
    <text evidence="5">Catalyzes the phosphorylation of the 3'-hydroxyl group of dephosphocoenzyme A to form coenzyme A.</text>
</comment>